<dbReference type="PROSITE" id="PS50088">
    <property type="entry name" value="ANK_REPEAT"/>
    <property type="match status" value="6"/>
</dbReference>
<name>A0AAE0NFU5_9PEZI</name>
<evidence type="ECO:0000256" key="4">
    <source>
        <dbReference type="SAM" id="Phobius"/>
    </source>
</evidence>
<feature type="repeat" description="ANK" evidence="3">
    <location>
        <begin position="850"/>
        <end position="882"/>
    </location>
</feature>
<reference evidence="5" key="1">
    <citation type="journal article" date="2023" name="Mol. Phylogenet. Evol.">
        <title>Genome-scale phylogeny and comparative genomics of the fungal order Sordariales.</title>
        <authorList>
            <person name="Hensen N."/>
            <person name="Bonometti L."/>
            <person name="Westerberg I."/>
            <person name="Brannstrom I.O."/>
            <person name="Guillou S."/>
            <person name="Cros-Aarteil S."/>
            <person name="Calhoun S."/>
            <person name="Haridas S."/>
            <person name="Kuo A."/>
            <person name="Mondo S."/>
            <person name="Pangilinan J."/>
            <person name="Riley R."/>
            <person name="LaButti K."/>
            <person name="Andreopoulos B."/>
            <person name="Lipzen A."/>
            <person name="Chen C."/>
            <person name="Yan M."/>
            <person name="Daum C."/>
            <person name="Ng V."/>
            <person name="Clum A."/>
            <person name="Steindorff A."/>
            <person name="Ohm R.A."/>
            <person name="Martin F."/>
            <person name="Silar P."/>
            <person name="Natvig D.O."/>
            <person name="Lalanne C."/>
            <person name="Gautier V."/>
            <person name="Ament-Velasquez S.L."/>
            <person name="Kruys A."/>
            <person name="Hutchinson M.I."/>
            <person name="Powell A.J."/>
            <person name="Barry K."/>
            <person name="Miller A.N."/>
            <person name="Grigoriev I.V."/>
            <person name="Debuchy R."/>
            <person name="Gladieux P."/>
            <person name="Hiltunen Thoren M."/>
            <person name="Johannesson H."/>
        </authorList>
    </citation>
    <scope>NUCLEOTIDE SEQUENCE</scope>
    <source>
        <strain evidence="5">CBS 958.72</strain>
    </source>
</reference>
<keyword evidence="1" id="KW-0677">Repeat</keyword>
<reference evidence="5" key="2">
    <citation type="submission" date="2023-06" db="EMBL/GenBank/DDBJ databases">
        <authorList>
            <consortium name="Lawrence Berkeley National Laboratory"/>
            <person name="Haridas S."/>
            <person name="Hensen N."/>
            <person name="Bonometti L."/>
            <person name="Westerberg I."/>
            <person name="Brannstrom I.O."/>
            <person name="Guillou S."/>
            <person name="Cros-Aarteil S."/>
            <person name="Calhoun S."/>
            <person name="Kuo A."/>
            <person name="Mondo S."/>
            <person name="Pangilinan J."/>
            <person name="Riley R."/>
            <person name="Labutti K."/>
            <person name="Andreopoulos B."/>
            <person name="Lipzen A."/>
            <person name="Chen C."/>
            <person name="Yanf M."/>
            <person name="Daum C."/>
            <person name="Ng V."/>
            <person name="Clum A."/>
            <person name="Steindorff A."/>
            <person name="Ohm R."/>
            <person name="Martin F."/>
            <person name="Silar P."/>
            <person name="Natvig D."/>
            <person name="Lalanne C."/>
            <person name="Gautier V."/>
            <person name="Ament-Velasquez S.L."/>
            <person name="Kruys A."/>
            <person name="Hutchinson M.I."/>
            <person name="Powell A.J."/>
            <person name="Barry K."/>
            <person name="Miller A.N."/>
            <person name="Grigoriev I.V."/>
            <person name="Debuchy R."/>
            <person name="Gladieux P."/>
            <person name="Thoren M.H."/>
            <person name="Johannesson H."/>
        </authorList>
    </citation>
    <scope>NUCLEOTIDE SEQUENCE</scope>
    <source>
        <strain evidence="5">CBS 958.72</strain>
    </source>
</reference>
<dbReference type="SUPFAM" id="SSF48403">
    <property type="entry name" value="Ankyrin repeat"/>
    <property type="match status" value="2"/>
</dbReference>
<keyword evidence="2 3" id="KW-0040">ANK repeat</keyword>
<dbReference type="PROSITE" id="PS50297">
    <property type="entry name" value="ANK_REP_REGION"/>
    <property type="match status" value="5"/>
</dbReference>
<dbReference type="Proteomes" id="UP001287356">
    <property type="component" value="Unassembled WGS sequence"/>
</dbReference>
<dbReference type="InterPro" id="IPR036770">
    <property type="entry name" value="Ankyrin_rpt-contain_sf"/>
</dbReference>
<dbReference type="PANTHER" id="PTHR24198">
    <property type="entry name" value="ANKYRIN REPEAT AND PROTEIN KINASE DOMAIN-CONTAINING PROTEIN"/>
    <property type="match status" value="1"/>
</dbReference>
<protein>
    <submittedName>
        <fullName evidence="5">Uncharacterized protein</fullName>
    </submittedName>
</protein>
<feature type="repeat" description="ANK" evidence="3">
    <location>
        <begin position="949"/>
        <end position="981"/>
    </location>
</feature>
<evidence type="ECO:0000256" key="1">
    <source>
        <dbReference type="ARBA" id="ARBA00022737"/>
    </source>
</evidence>
<evidence type="ECO:0000313" key="5">
    <source>
        <dbReference type="EMBL" id="KAK3380685.1"/>
    </source>
</evidence>
<evidence type="ECO:0000256" key="3">
    <source>
        <dbReference type="PROSITE-ProRule" id="PRU00023"/>
    </source>
</evidence>
<comment type="caution">
    <text evidence="5">The sequence shown here is derived from an EMBL/GenBank/DDBJ whole genome shotgun (WGS) entry which is preliminary data.</text>
</comment>
<evidence type="ECO:0000313" key="6">
    <source>
        <dbReference type="Proteomes" id="UP001287356"/>
    </source>
</evidence>
<proteinExistence type="predicted"/>
<dbReference type="AlphaFoldDB" id="A0AAE0NFU5"/>
<feature type="transmembrane region" description="Helical" evidence="4">
    <location>
        <begin position="281"/>
        <end position="301"/>
    </location>
</feature>
<sequence>MAHTYRYRHNFSANASVTRYLFGPLYGNRSFTYQASNDAYTNGNVYQAAAPYPEYGMGVRRAYYANGIIVPTWSVFTPIAELSVANNDADLTLMLTAANAFRATTAIGARVPAAGMTPGTEYGQDRPGAPLVCLERYQFCASEKCTRLRGLWDLAQDLALMFDRDEDAQNRLHWLSAITGTANANMAEMAIRADLLARASLRGGFQAALPDGQWQLEMQYWFATTLAAVQRAFVDVAAGPSASGGGGDDGVPESALTRPANAEERALCAGQRMLSPYHVSFSLFGLLFVLVFGLVVIVVSANGEAVAAACCWCCRERRKGAAASPARLEWAPNDTLQLQRLAHEQLGVGPWKGAVDAVPVVVGQTGGASMGVLDMTDARPPRLRAPVDDVERDLSRLATEEKVPVESSEAMVTLKKEDDRHYPFIDIQSGQQLSVEDQADHGKDLKEYIEKRLRVAGTGTQAQDIRAELCRKSSGIFMWVVLVWILYSRYPLRREEFYFAVVSGLDPSPEDLVWNKDFVTPDMMDRFILNSSRGLAEVTKSDPHLSEATVQFIHESVRDFLVKDGGMHQLWPESRDDPDSSISHDRLKHCCSVYLGAVDASNTANLPVHDNHSFPFFGYASGNVLYHANEAVSGIPQDGFLKGPNIASCILRRNLGVFDILRQNAPPDSTLFYVLAERGLSRLLLTARGWCDPWARLPHEMYPYALYAALTAGHRDAVRVILQQDGKKPRPGDADDDISATLPYGVETFDLHAHDGLRNQTPLWWAVRSGNVAVARLLLNRGANPDVQGDENDDAEGDNMSVDTDDSLPWDRFDILHSTTPLTQAAGDGNEALVRLLLDRGANFSAADRSGQTPLVGAVENSRAANVRLLLDQGADPNGRNKRGQTPLIVAHDNAITHLLLEREAETNARDHQGSSALMVAARSGNVARLRLLLDHGAKIDTEKQSMSYENSPLILASRGGWDASVQLLLDRGAFVDVRDCNGRTPLWNAASLGHRDVAKLLLDSGADVDSKDSGGHTPLWAACTSLVKNEVGETTGIHVPLDRIANADSINTYAGDVDAGGGASAADIDRTGDQYCAPPSPAAASHRHMGVLKLLLEGGADRQSMLLNAVIQVFMASKS</sequence>
<keyword evidence="4" id="KW-0472">Membrane</keyword>
<keyword evidence="4" id="KW-0812">Transmembrane</keyword>
<keyword evidence="4" id="KW-1133">Transmembrane helix</keyword>
<gene>
    <name evidence="5" type="ORF">B0T24DRAFT_676352</name>
</gene>
<dbReference type="EMBL" id="JAULSN010000002">
    <property type="protein sequence ID" value="KAK3380685.1"/>
    <property type="molecule type" value="Genomic_DNA"/>
</dbReference>
<feature type="repeat" description="ANK" evidence="3">
    <location>
        <begin position="758"/>
        <end position="790"/>
    </location>
</feature>
<accession>A0AAE0NFU5</accession>
<dbReference type="SMART" id="SM00248">
    <property type="entry name" value="ANK"/>
    <property type="match status" value="8"/>
</dbReference>
<keyword evidence="6" id="KW-1185">Reference proteome</keyword>
<evidence type="ECO:0000256" key="2">
    <source>
        <dbReference type="ARBA" id="ARBA00023043"/>
    </source>
</evidence>
<organism evidence="5 6">
    <name type="scientific">Lasiosphaeria ovina</name>
    <dbReference type="NCBI Taxonomy" id="92902"/>
    <lineage>
        <taxon>Eukaryota</taxon>
        <taxon>Fungi</taxon>
        <taxon>Dikarya</taxon>
        <taxon>Ascomycota</taxon>
        <taxon>Pezizomycotina</taxon>
        <taxon>Sordariomycetes</taxon>
        <taxon>Sordariomycetidae</taxon>
        <taxon>Sordariales</taxon>
        <taxon>Lasiosphaeriaceae</taxon>
        <taxon>Lasiosphaeria</taxon>
    </lineage>
</organism>
<dbReference type="PANTHER" id="PTHR24198:SF165">
    <property type="entry name" value="ANKYRIN REPEAT-CONTAINING PROTEIN-RELATED"/>
    <property type="match status" value="1"/>
</dbReference>
<feature type="repeat" description="ANK" evidence="3">
    <location>
        <begin position="817"/>
        <end position="849"/>
    </location>
</feature>
<dbReference type="Pfam" id="PF00023">
    <property type="entry name" value="Ank"/>
    <property type="match status" value="2"/>
</dbReference>
<feature type="repeat" description="ANK" evidence="3">
    <location>
        <begin position="982"/>
        <end position="1014"/>
    </location>
</feature>
<dbReference type="Gene3D" id="1.25.40.20">
    <property type="entry name" value="Ankyrin repeat-containing domain"/>
    <property type="match status" value="4"/>
</dbReference>
<dbReference type="InterPro" id="IPR002110">
    <property type="entry name" value="Ankyrin_rpt"/>
</dbReference>
<dbReference type="Pfam" id="PF12796">
    <property type="entry name" value="Ank_2"/>
    <property type="match status" value="2"/>
</dbReference>
<feature type="repeat" description="ANK" evidence="3">
    <location>
        <begin position="913"/>
        <end position="945"/>
    </location>
</feature>